<keyword evidence="2" id="KW-1185">Reference proteome</keyword>
<dbReference type="Proteomes" id="UP001321305">
    <property type="component" value="Chromosome"/>
</dbReference>
<proteinExistence type="predicted"/>
<reference evidence="2" key="1">
    <citation type="submission" date="2024-01" db="EMBL/GenBank/DDBJ databases">
        <title>Mycovorax composti gen. nov. sp. nov., a member of the family Chitinophagaceae isolated from button mushroom compost.</title>
        <authorList>
            <person name="Thai M."/>
            <person name="Bell T.L."/>
            <person name="Kertesz M.A."/>
        </authorList>
    </citation>
    <scope>NUCLEOTIDE SEQUENCE [LARGE SCALE GENOMIC DNA]</scope>
    <source>
        <strain evidence="2">C216</strain>
    </source>
</reference>
<organism evidence="1 2">
    <name type="scientific">Mycovorax composti</name>
    <dbReference type="NCBI Taxonomy" id="2962693"/>
    <lineage>
        <taxon>Bacteria</taxon>
        <taxon>Pseudomonadati</taxon>
        <taxon>Bacteroidota</taxon>
        <taxon>Chitinophagia</taxon>
        <taxon>Chitinophagales</taxon>
        <taxon>Chitinophagaceae</taxon>
        <taxon>Mycovorax</taxon>
    </lineage>
</organism>
<gene>
    <name evidence="1" type="ORF">PIECOFPK_02180</name>
</gene>
<accession>A0ABZ2ELM3</accession>
<name>A0ABZ2ELM3_9BACT</name>
<sequence length="40" mass="4622">MYYAALFILNKQKAADSTLPAAFILQRFRAYPQRLGLYTP</sequence>
<evidence type="ECO:0000313" key="2">
    <source>
        <dbReference type="Proteomes" id="UP001321305"/>
    </source>
</evidence>
<protein>
    <submittedName>
        <fullName evidence="1">Uncharacterized protein</fullName>
    </submittedName>
</protein>
<evidence type="ECO:0000313" key="1">
    <source>
        <dbReference type="EMBL" id="WWC84443.1"/>
    </source>
</evidence>
<dbReference type="EMBL" id="CP144143">
    <property type="protein sequence ID" value="WWC84443.1"/>
    <property type="molecule type" value="Genomic_DNA"/>
</dbReference>